<gene>
    <name evidence="3" type="ORF">LPJ61_002272</name>
</gene>
<protein>
    <recommendedName>
        <fullName evidence="2">Rho-GAP domain-containing protein</fullName>
    </recommendedName>
</protein>
<dbReference type="Proteomes" id="UP001143981">
    <property type="component" value="Unassembled WGS sequence"/>
</dbReference>
<dbReference type="GO" id="GO:0005096">
    <property type="term" value="F:GTPase activator activity"/>
    <property type="evidence" value="ECO:0007669"/>
    <property type="project" value="TreeGrafter"/>
</dbReference>
<dbReference type="Gene3D" id="1.10.555.10">
    <property type="entry name" value="Rho GTPase activation protein"/>
    <property type="match status" value="1"/>
</dbReference>
<accession>A0A9W8CZB8</accession>
<proteinExistence type="predicted"/>
<dbReference type="PROSITE" id="PS50238">
    <property type="entry name" value="RHOGAP"/>
    <property type="match status" value="1"/>
</dbReference>
<reference evidence="3" key="1">
    <citation type="submission" date="2022-07" db="EMBL/GenBank/DDBJ databases">
        <title>Phylogenomic reconstructions and comparative analyses of Kickxellomycotina fungi.</title>
        <authorList>
            <person name="Reynolds N.K."/>
            <person name="Stajich J.E."/>
            <person name="Barry K."/>
            <person name="Grigoriev I.V."/>
            <person name="Crous P."/>
            <person name="Smith M.E."/>
        </authorList>
    </citation>
    <scope>NUCLEOTIDE SEQUENCE</scope>
    <source>
        <strain evidence="3">BCRC 34381</strain>
    </source>
</reference>
<feature type="domain" description="Rho-GAP" evidence="2">
    <location>
        <begin position="138"/>
        <end position="346"/>
    </location>
</feature>
<feature type="compositionally biased region" description="Basic and acidic residues" evidence="1">
    <location>
        <begin position="44"/>
        <end position="55"/>
    </location>
</feature>
<keyword evidence="4" id="KW-1185">Reference proteome</keyword>
<dbReference type="SUPFAM" id="SSF48350">
    <property type="entry name" value="GTPase activation domain, GAP"/>
    <property type="match status" value="1"/>
</dbReference>
<evidence type="ECO:0000313" key="3">
    <source>
        <dbReference type="EMBL" id="KAJ1731966.1"/>
    </source>
</evidence>
<dbReference type="InterPro" id="IPR000198">
    <property type="entry name" value="RhoGAP_dom"/>
</dbReference>
<feature type="region of interest" description="Disordered" evidence="1">
    <location>
        <begin position="97"/>
        <end position="145"/>
    </location>
</feature>
<dbReference type="Pfam" id="PF00620">
    <property type="entry name" value="RhoGAP"/>
    <property type="match status" value="1"/>
</dbReference>
<feature type="region of interest" description="Disordered" evidence="1">
    <location>
        <begin position="374"/>
        <end position="443"/>
    </location>
</feature>
<feature type="compositionally biased region" description="Low complexity" evidence="1">
    <location>
        <begin position="384"/>
        <end position="405"/>
    </location>
</feature>
<comment type="caution">
    <text evidence="3">The sequence shown here is derived from an EMBL/GenBank/DDBJ whole genome shotgun (WGS) entry which is preliminary data.</text>
</comment>
<feature type="compositionally biased region" description="Pro residues" evidence="1">
    <location>
        <begin position="104"/>
        <end position="117"/>
    </location>
</feature>
<dbReference type="EMBL" id="JANBOI010000271">
    <property type="protein sequence ID" value="KAJ1731966.1"/>
    <property type="molecule type" value="Genomic_DNA"/>
</dbReference>
<dbReference type="AlphaFoldDB" id="A0A9W8CZB8"/>
<sequence length="443" mass="46498">MSDNDHANTMPATKQSMACHLEPNRRSLDTATTLRRSAGNFGRKPREADTADAGRHPSSPKFFAKVTWVDTLSQLAAMVPLNQISVPEPVYQHNMRVDGGMAAPQPPGPLQAPPPPSRSAQQSPPAPESLVFGVPPPEGLAGGRMLPRPVRESIAHVRHQGLDTEGLFRRSPPSTALRAAKDGYNRSQAVDLGLAGVHVAAVLLKLYFRELPTPVFGDGAGSCSYDTVRGLPAASLAAGAGDAEPAGDVSKQMDTVRVRYVREVVLAALGGAYRHLLCYTSALLNVVARNEASNRMTSYNLAIVFAPNLARSRSPVDDVSMCIAGPAAATVGGVLQIMIQHFDQVFGAEIERALGRADVDDAAMAVLDAVDAMIRPPPLPPRATSPRSAGSPQSPTETSSPSIEQAVSAEPTKPDEVGAAPEPDEVGAAPEPAGPESPDKNPA</sequence>
<dbReference type="GO" id="GO:0005737">
    <property type="term" value="C:cytoplasm"/>
    <property type="evidence" value="ECO:0007669"/>
    <property type="project" value="TreeGrafter"/>
</dbReference>
<dbReference type="InterPro" id="IPR008936">
    <property type="entry name" value="Rho_GTPase_activation_prot"/>
</dbReference>
<evidence type="ECO:0000259" key="2">
    <source>
        <dbReference type="PROSITE" id="PS50238"/>
    </source>
</evidence>
<dbReference type="SMART" id="SM00324">
    <property type="entry name" value="RhoGAP"/>
    <property type="match status" value="1"/>
</dbReference>
<organism evidence="3 4">
    <name type="scientific">Coemansia biformis</name>
    <dbReference type="NCBI Taxonomy" id="1286918"/>
    <lineage>
        <taxon>Eukaryota</taxon>
        <taxon>Fungi</taxon>
        <taxon>Fungi incertae sedis</taxon>
        <taxon>Zoopagomycota</taxon>
        <taxon>Kickxellomycotina</taxon>
        <taxon>Kickxellomycetes</taxon>
        <taxon>Kickxellales</taxon>
        <taxon>Kickxellaceae</taxon>
        <taxon>Coemansia</taxon>
    </lineage>
</organism>
<dbReference type="PANTHER" id="PTHR45808">
    <property type="entry name" value="RHO GTPASE-ACTIVATING PROTEIN 68F"/>
    <property type="match status" value="1"/>
</dbReference>
<feature type="region of interest" description="Disordered" evidence="1">
    <location>
        <begin position="1"/>
        <end position="60"/>
    </location>
</feature>
<dbReference type="CDD" id="cd00159">
    <property type="entry name" value="RhoGAP"/>
    <property type="match status" value="1"/>
</dbReference>
<name>A0A9W8CZB8_9FUNG</name>
<feature type="compositionally biased region" description="Low complexity" evidence="1">
    <location>
        <begin position="418"/>
        <end position="436"/>
    </location>
</feature>
<dbReference type="GO" id="GO:0007264">
    <property type="term" value="P:small GTPase-mediated signal transduction"/>
    <property type="evidence" value="ECO:0007669"/>
    <property type="project" value="TreeGrafter"/>
</dbReference>
<evidence type="ECO:0000313" key="4">
    <source>
        <dbReference type="Proteomes" id="UP001143981"/>
    </source>
</evidence>
<dbReference type="PANTHER" id="PTHR45808:SF2">
    <property type="entry name" value="RHO GTPASE-ACTIVATING PROTEIN 68F"/>
    <property type="match status" value="1"/>
</dbReference>
<dbReference type="OrthoDB" id="19923at2759"/>
<evidence type="ECO:0000256" key="1">
    <source>
        <dbReference type="SAM" id="MobiDB-lite"/>
    </source>
</evidence>